<evidence type="ECO:0000313" key="3">
    <source>
        <dbReference type="EMBL" id="KAF5390843.1"/>
    </source>
</evidence>
<dbReference type="EMBL" id="JAACJN010000013">
    <property type="protein sequence ID" value="KAF5390843.1"/>
    <property type="molecule type" value="Genomic_DNA"/>
</dbReference>
<dbReference type="InterPro" id="IPR024652">
    <property type="entry name" value="Trichodiene_synth"/>
</dbReference>
<dbReference type="AlphaFoldDB" id="A0A8H5HWN6"/>
<dbReference type="Gene3D" id="1.10.600.10">
    <property type="entry name" value="Farnesyl Diphosphate Synthase"/>
    <property type="match status" value="1"/>
</dbReference>
<keyword evidence="2" id="KW-0456">Lyase</keyword>
<dbReference type="Pfam" id="PF06330">
    <property type="entry name" value="TRI5"/>
    <property type="match status" value="1"/>
</dbReference>
<proteinExistence type="inferred from homology"/>
<protein>
    <recommendedName>
        <fullName evidence="5">Terpene synthase</fullName>
    </recommendedName>
</protein>
<dbReference type="SUPFAM" id="SSF48576">
    <property type="entry name" value="Terpenoid synthases"/>
    <property type="match status" value="1"/>
</dbReference>
<comment type="caution">
    <text evidence="3">The sequence shown here is derived from an EMBL/GenBank/DDBJ whole genome shotgun (WGS) entry which is preliminary data.</text>
</comment>
<gene>
    <name evidence="3" type="ORF">D9757_004526</name>
</gene>
<evidence type="ECO:0000256" key="2">
    <source>
        <dbReference type="ARBA" id="ARBA00023239"/>
    </source>
</evidence>
<dbReference type="GO" id="GO:0016838">
    <property type="term" value="F:carbon-oxygen lyase activity, acting on phosphates"/>
    <property type="evidence" value="ECO:0007669"/>
    <property type="project" value="InterPro"/>
</dbReference>
<dbReference type="InterPro" id="IPR008949">
    <property type="entry name" value="Isoprenoid_synthase_dom_sf"/>
</dbReference>
<dbReference type="OrthoDB" id="2998174at2759"/>
<organism evidence="3 4">
    <name type="scientific">Collybiopsis confluens</name>
    <dbReference type="NCBI Taxonomy" id="2823264"/>
    <lineage>
        <taxon>Eukaryota</taxon>
        <taxon>Fungi</taxon>
        <taxon>Dikarya</taxon>
        <taxon>Basidiomycota</taxon>
        <taxon>Agaricomycotina</taxon>
        <taxon>Agaricomycetes</taxon>
        <taxon>Agaricomycetidae</taxon>
        <taxon>Agaricales</taxon>
        <taxon>Marasmiineae</taxon>
        <taxon>Omphalotaceae</taxon>
        <taxon>Collybiopsis</taxon>
    </lineage>
</organism>
<evidence type="ECO:0000313" key="4">
    <source>
        <dbReference type="Proteomes" id="UP000518752"/>
    </source>
</evidence>
<accession>A0A8H5HWN6</accession>
<evidence type="ECO:0008006" key="5">
    <source>
        <dbReference type="Google" id="ProtNLM"/>
    </source>
</evidence>
<name>A0A8H5HWN6_9AGAR</name>
<evidence type="ECO:0000256" key="1">
    <source>
        <dbReference type="ARBA" id="ARBA00007946"/>
    </source>
</evidence>
<dbReference type="Proteomes" id="UP000518752">
    <property type="component" value="Unassembled WGS sequence"/>
</dbReference>
<comment type="similarity">
    <text evidence="1">Belongs to the trichodiene synthase family.</text>
</comment>
<reference evidence="3 4" key="1">
    <citation type="journal article" date="2020" name="ISME J.">
        <title>Uncovering the hidden diversity of litter-decomposition mechanisms in mushroom-forming fungi.</title>
        <authorList>
            <person name="Floudas D."/>
            <person name="Bentzer J."/>
            <person name="Ahren D."/>
            <person name="Johansson T."/>
            <person name="Persson P."/>
            <person name="Tunlid A."/>
        </authorList>
    </citation>
    <scope>NUCLEOTIDE SEQUENCE [LARGE SCALE GENOMIC DNA]</scope>
    <source>
        <strain evidence="3 4">CBS 406.79</strain>
    </source>
</reference>
<sequence length="299" mass="33679">MTKEEISSAMQSMLSRCSIPYRKLSIDPLFMELCYNEAIDKGYLTEDSQEFEPFIPQGVILSQASYPHIENTSVKVWMALITGALLHGDNKFQKDTKSAAMFCDRFLRGRSQEDRVLDILASLLTDVPRCFPAVTSNLMVTSVLNWANAAILEDKAREMKLSAAADDFPMYTRIMAGAAELFALAAFPPELPVESFIQALPSMMVFIVDANDVLSFYKEEVVYGETGNYISTLANARGWEKRQAFHSAIDETVEAHEKSLRILVEDKVALDAYKQYAAGYVYFHTSLDDRYHLDDLTLV</sequence>
<keyword evidence="4" id="KW-1185">Reference proteome</keyword>